<name>A0ABD0YJA2_9HEMI</name>
<dbReference type="AlphaFoldDB" id="A0ABD0YJA2"/>
<keyword evidence="2" id="KW-1185">Reference proteome</keyword>
<organism evidence="1 2">
    <name type="scientific">Ranatra chinensis</name>
    <dbReference type="NCBI Taxonomy" id="642074"/>
    <lineage>
        <taxon>Eukaryota</taxon>
        <taxon>Metazoa</taxon>
        <taxon>Ecdysozoa</taxon>
        <taxon>Arthropoda</taxon>
        <taxon>Hexapoda</taxon>
        <taxon>Insecta</taxon>
        <taxon>Pterygota</taxon>
        <taxon>Neoptera</taxon>
        <taxon>Paraneoptera</taxon>
        <taxon>Hemiptera</taxon>
        <taxon>Heteroptera</taxon>
        <taxon>Panheteroptera</taxon>
        <taxon>Nepomorpha</taxon>
        <taxon>Nepidae</taxon>
        <taxon>Ranatrinae</taxon>
        <taxon>Ranatra</taxon>
    </lineage>
</organism>
<accession>A0ABD0YJA2</accession>
<comment type="caution">
    <text evidence="1">The sequence shown here is derived from an EMBL/GenBank/DDBJ whole genome shotgun (WGS) entry which is preliminary data.</text>
</comment>
<dbReference type="Proteomes" id="UP001558652">
    <property type="component" value="Unassembled WGS sequence"/>
</dbReference>
<proteinExistence type="predicted"/>
<evidence type="ECO:0000313" key="2">
    <source>
        <dbReference type="Proteomes" id="UP001558652"/>
    </source>
</evidence>
<reference evidence="1 2" key="1">
    <citation type="submission" date="2024-07" db="EMBL/GenBank/DDBJ databases">
        <title>Chromosome-level genome assembly of the water stick insect Ranatra chinensis (Heteroptera: Nepidae).</title>
        <authorList>
            <person name="Liu X."/>
        </authorList>
    </citation>
    <scope>NUCLEOTIDE SEQUENCE [LARGE SCALE GENOMIC DNA]</scope>
    <source>
        <strain evidence="1">Cailab_2021Rc</strain>
        <tissue evidence="1">Muscle</tissue>
    </source>
</reference>
<evidence type="ECO:0000313" key="1">
    <source>
        <dbReference type="EMBL" id="KAL1131371.1"/>
    </source>
</evidence>
<sequence length="463" mass="51891">MKVILRPVPESSVDPYRNVLLGCKIVYWEKGCVYYIISNFLGKSIDVLEETAHRRHSLAVDLMGALLTEYVPRSPSLSLRGGFKGCVWEDSALISELDWDSRAPQQFTGANSQPQAAARLTPQGEAQRRLQEIVQQKVIREQESRDTQRQQLRTYYQQQGIAIPVQGTALPVQGAFQLVQPTPGAFQFFQPQAHQLLGQPSQAYYTVGQQTEPEQVSYAQVQFGNTRQALAAEHREPKVQQEPRVVFTQPPQQVIYQVQRPTTTTEAPKAQPSPLPQQYLIETTKPQQVVSIPRERQPFVYFRPQATNREILAQFDQQQQEVPERPQAIPSRSSIYVSKASLGGAQKPVFLNAGGQGRVATPQGQRPLTQIEFKALTDAGFKVASQPVDAQDFLSTAYTTAPQRASLKRPNKRVPKPVPLSFEERQRLAQQGIRNLYKVETAESQNSPVTYVLALGKTNTESS</sequence>
<dbReference type="EMBL" id="JBFDAA010000006">
    <property type="protein sequence ID" value="KAL1131371.1"/>
    <property type="molecule type" value="Genomic_DNA"/>
</dbReference>
<protein>
    <submittedName>
        <fullName evidence="1">Uncharacterized protein</fullName>
    </submittedName>
</protein>
<gene>
    <name evidence="1" type="ORF">AAG570_010988</name>
</gene>